<comment type="pathway">
    <text evidence="3 25">Cell wall biogenesis; peptidoglycan biosynthesis.</text>
</comment>
<evidence type="ECO:0000256" key="14">
    <source>
        <dbReference type="ARBA" id="ARBA00022960"/>
    </source>
</evidence>
<dbReference type="InterPro" id="IPR050396">
    <property type="entry name" value="Glycosyltr_51/Transpeptidase"/>
</dbReference>
<evidence type="ECO:0000256" key="21">
    <source>
        <dbReference type="ARBA" id="ARBA00034000"/>
    </source>
</evidence>
<evidence type="ECO:0000256" key="18">
    <source>
        <dbReference type="ARBA" id="ARBA00023268"/>
    </source>
</evidence>
<feature type="transmembrane region" description="Helical" evidence="28">
    <location>
        <begin position="27"/>
        <end position="47"/>
    </location>
</feature>
<evidence type="ECO:0000313" key="33">
    <source>
        <dbReference type="EMBL" id="QOD58644.1"/>
    </source>
</evidence>
<keyword evidence="13" id="KW-0378">Hydrolase</keyword>
<evidence type="ECO:0000256" key="9">
    <source>
        <dbReference type="ARBA" id="ARBA00022645"/>
    </source>
</evidence>
<dbReference type="GO" id="GO:0005886">
    <property type="term" value="C:plasma membrane"/>
    <property type="evidence" value="ECO:0007669"/>
    <property type="project" value="UniProtKB-SubCell"/>
</dbReference>
<dbReference type="SUPFAM" id="SSF56601">
    <property type="entry name" value="beta-lactamase/transpeptidase-like"/>
    <property type="match status" value="1"/>
</dbReference>
<name>A0A1V1VF62_PHODP</name>
<feature type="domain" description="Bifunctional transglycosylase second" evidence="31">
    <location>
        <begin position="77"/>
        <end position="161"/>
    </location>
</feature>
<dbReference type="GO" id="GO:0006508">
    <property type="term" value="P:proteolysis"/>
    <property type="evidence" value="ECO:0007669"/>
    <property type="project" value="UniProtKB-KW"/>
</dbReference>
<evidence type="ECO:0000256" key="13">
    <source>
        <dbReference type="ARBA" id="ARBA00022801"/>
    </source>
</evidence>
<dbReference type="GO" id="GO:0030288">
    <property type="term" value="C:outer membrane-bounded periplasmic space"/>
    <property type="evidence" value="ECO:0007669"/>
    <property type="project" value="TreeGrafter"/>
</dbReference>
<dbReference type="GO" id="GO:0008658">
    <property type="term" value="F:penicillin binding"/>
    <property type="evidence" value="ECO:0007669"/>
    <property type="project" value="UniProtKB-UniRule"/>
</dbReference>
<keyword evidence="8" id="KW-0997">Cell inner membrane</keyword>
<keyword evidence="28" id="KW-1133">Transmembrane helix</keyword>
<keyword evidence="7" id="KW-1003">Cell membrane</keyword>
<evidence type="ECO:0000256" key="4">
    <source>
        <dbReference type="ARBA" id="ARBA00007090"/>
    </source>
</evidence>
<evidence type="ECO:0000256" key="28">
    <source>
        <dbReference type="SAM" id="Phobius"/>
    </source>
</evidence>
<feature type="domain" description="Glycosyl transferase family 51" evidence="30">
    <location>
        <begin position="173"/>
        <end position="344"/>
    </location>
</feature>
<organism evidence="32 34">
    <name type="scientific">Photobacterium damsela subsp. piscicida</name>
    <name type="common">Pasteurella piscicida</name>
    <dbReference type="NCBI Taxonomy" id="38294"/>
    <lineage>
        <taxon>Bacteria</taxon>
        <taxon>Pseudomonadati</taxon>
        <taxon>Pseudomonadota</taxon>
        <taxon>Gammaproteobacteria</taxon>
        <taxon>Vibrionales</taxon>
        <taxon>Vibrionaceae</taxon>
        <taxon>Photobacterium</taxon>
    </lineage>
</organism>
<protein>
    <recommendedName>
        <fullName evidence="6 24">Penicillin-binding protein 1B</fullName>
        <shortName evidence="25">PBP-1b</shortName>
        <shortName evidence="25">PBP1b</shortName>
    </recommendedName>
    <alternativeName>
        <fullName evidence="20 25">Murein polymerase</fullName>
    </alternativeName>
</protein>
<evidence type="ECO:0000259" key="31">
    <source>
        <dbReference type="Pfam" id="PF14814"/>
    </source>
</evidence>
<evidence type="ECO:0000256" key="7">
    <source>
        <dbReference type="ARBA" id="ARBA00022475"/>
    </source>
</evidence>
<keyword evidence="28" id="KW-0812">Transmembrane</keyword>
<evidence type="ECO:0000256" key="24">
    <source>
        <dbReference type="NCBIfam" id="TIGR02071"/>
    </source>
</evidence>
<keyword evidence="11 25" id="KW-0328">Glycosyltransferase</keyword>
<dbReference type="FunFam" id="1.10.3810.10:FF:000002">
    <property type="entry name" value="Penicillin-binding protein 1B"/>
    <property type="match status" value="1"/>
</dbReference>
<keyword evidence="12 25" id="KW-0808">Transferase</keyword>
<dbReference type="InterPro" id="IPR012338">
    <property type="entry name" value="Beta-lactam/transpept-like"/>
</dbReference>
<evidence type="ECO:0000256" key="12">
    <source>
        <dbReference type="ARBA" id="ARBA00022679"/>
    </source>
</evidence>
<evidence type="ECO:0000256" key="6">
    <source>
        <dbReference type="ARBA" id="ARBA00018637"/>
    </source>
</evidence>
<comment type="similarity">
    <text evidence="5 25">In the N-terminal section; belongs to the glycosyltransferase 51 family.</text>
</comment>
<sequence>MTSNNSQSGLPEQDSQHTKQPSKLKKVLLRSLIAAALVGGAGAVYVGHQLNEIVTAKFSSGQLWKLPSVVYARELTLQPGSPISYKNLLNELRVLHYTKVKKPDESGEYSANGWRIEFVRRPFQFKEGAEGARDVAVTFDGNSIKQITDLDKNQELGFLRMDPKMLGMLESRTPEQRIYVPADKMPKELVNGLIATEDRHFYEHDGISLVGIARAFIANIKAGHTVQGGSTLTQQLAKNMFLSSERSLWRKAKEAYMAIIIDARYGKQEVLDAYMNQVYLAQNGNHGIHGFALASRYYFGRPLSELRIDQMALMIGLVKGPSYYNPWRYPERAKERRNVVLKLMADNNVITQEQYQDAIKLPLDIQAKGELSKRQPAYFGQIRAELEEKVGDAFKSGEGLRLFTSLDPQSQDAADQAVKKMIPIIEKQRAGKDLETAMVIADRKTGEIRAMIGSSNPGYAGYNRAIDAQRQIGSVVKPAIYLTALAQPEKYSLTTTLEDKPLSIKLSNGDVWKPRNYSRTFSGQVPLFLALAKSMNVPTVNLGMALGVENVIKTMVTLGVDANDIPDVPAILLGAVALSPLQVAQMYQTITNEGAKAPLTALNAVVDEKGDVLYQNWPKAAQVVPPQAAWLTTYDMQQVVKQGTARSLGRMYPNMHLAGKTGTTDQGKDSWFVGADGREVIAVWMGRDDNKSANLTGSTGALRLYEDYIKRRGPEPLELRLPANITGFNYDVMPDGTYQQSCTGTTRLPVWDPNNDLKIDCSVPVQQQVKEHVQEAQQQVEGFFNRLFNW</sequence>
<dbReference type="EMBL" id="CP061855">
    <property type="protein sequence ID" value="QOD58644.1"/>
    <property type="molecule type" value="Genomic_DNA"/>
</dbReference>
<feature type="active site" description="Proton donor; for transglycosylase activity" evidence="26">
    <location>
        <position position="197"/>
    </location>
</feature>
<evidence type="ECO:0000256" key="26">
    <source>
        <dbReference type="PIRSR" id="PIRSR002799-1"/>
    </source>
</evidence>
<dbReference type="InterPro" id="IPR036950">
    <property type="entry name" value="PBP_transglycosylase"/>
</dbReference>
<comment type="pathway">
    <text evidence="23">Glycan biosynthesis.</text>
</comment>
<evidence type="ECO:0000313" key="32">
    <source>
        <dbReference type="EMBL" id="BAX54815.1"/>
    </source>
</evidence>
<evidence type="ECO:0000256" key="25">
    <source>
        <dbReference type="PIRNR" id="PIRNR002799"/>
    </source>
</evidence>
<reference evidence="32" key="1">
    <citation type="journal article" date="2017" name="Genome Announc.">
        <title>Whole-Genome Sequence of Photobacterium damselae subsp. piscicida Strain 91-197, Isolated from Hybrid Striped Bass (Morone sp.) in the United States.</title>
        <authorList>
            <person name="Teru Y."/>
            <person name="Hikima J."/>
            <person name="Kono T."/>
            <person name="Sakai M."/>
            <person name="Takano T."/>
            <person name="Hawke J.P."/>
            <person name="Takeyama H."/>
            <person name="Aoki T."/>
        </authorList>
    </citation>
    <scope>NUCLEOTIDE SEQUENCE</scope>
    <source>
        <strain evidence="32">91-197</strain>
    </source>
</reference>
<dbReference type="Proteomes" id="UP000218676">
    <property type="component" value="Chromosome 2"/>
</dbReference>
<dbReference type="GO" id="GO:0046677">
    <property type="term" value="P:response to antibiotic"/>
    <property type="evidence" value="ECO:0007669"/>
    <property type="project" value="UniProtKB-UniRule"/>
</dbReference>
<dbReference type="RefSeq" id="WP_165761804.1">
    <property type="nucleotide sequence ID" value="NZ_AP018046.1"/>
</dbReference>
<evidence type="ECO:0000259" key="29">
    <source>
        <dbReference type="Pfam" id="PF00905"/>
    </source>
</evidence>
<feature type="compositionally biased region" description="Polar residues" evidence="27">
    <location>
        <begin position="1"/>
        <end position="10"/>
    </location>
</feature>
<evidence type="ECO:0000256" key="27">
    <source>
        <dbReference type="SAM" id="MobiDB-lite"/>
    </source>
</evidence>
<dbReference type="GO" id="GO:0009274">
    <property type="term" value="C:peptidoglycan-based cell wall"/>
    <property type="evidence" value="ECO:0007669"/>
    <property type="project" value="UniProtKB-UniRule"/>
</dbReference>
<evidence type="ECO:0000256" key="17">
    <source>
        <dbReference type="ARBA" id="ARBA00023251"/>
    </source>
</evidence>
<dbReference type="EMBL" id="AP018046">
    <property type="protein sequence ID" value="BAX54815.1"/>
    <property type="molecule type" value="Genomic_DNA"/>
</dbReference>
<dbReference type="PANTHER" id="PTHR32282">
    <property type="entry name" value="BINDING PROTEIN TRANSPEPTIDASE, PUTATIVE-RELATED"/>
    <property type="match status" value="1"/>
</dbReference>
<keyword evidence="9" id="KW-0121">Carboxypeptidase</keyword>
<dbReference type="GO" id="GO:0008955">
    <property type="term" value="F:peptidoglycan glycosyltransferase activity"/>
    <property type="evidence" value="ECO:0007669"/>
    <property type="project" value="UniProtKB-UniRule"/>
</dbReference>
<evidence type="ECO:0000259" key="30">
    <source>
        <dbReference type="Pfam" id="PF00912"/>
    </source>
</evidence>
<dbReference type="InterPro" id="IPR011813">
    <property type="entry name" value="PBP_1b"/>
</dbReference>
<evidence type="ECO:0000256" key="19">
    <source>
        <dbReference type="ARBA" id="ARBA00023316"/>
    </source>
</evidence>
<comment type="subcellular location">
    <subcellularLocation>
        <location evidence="2">Cell inner membrane</location>
    </subcellularLocation>
</comment>
<evidence type="ECO:0000256" key="22">
    <source>
        <dbReference type="ARBA" id="ARBA00049902"/>
    </source>
</evidence>
<dbReference type="PIRSF" id="PIRSF002799">
    <property type="entry name" value="PBP_1b"/>
    <property type="match status" value="1"/>
</dbReference>
<evidence type="ECO:0000256" key="1">
    <source>
        <dbReference type="ARBA" id="ARBA00002624"/>
    </source>
</evidence>
<feature type="domain" description="Penicillin-binding protein transpeptidase" evidence="29">
    <location>
        <begin position="437"/>
        <end position="691"/>
    </location>
</feature>
<evidence type="ECO:0000256" key="16">
    <source>
        <dbReference type="ARBA" id="ARBA00023136"/>
    </source>
</evidence>
<dbReference type="GO" id="GO:0071555">
    <property type="term" value="P:cell wall organization"/>
    <property type="evidence" value="ECO:0007669"/>
    <property type="project" value="UniProtKB-UniRule"/>
</dbReference>
<dbReference type="Pfam" id="PF00912">
    <property type="entry name" value="Transgly"/>
    <property type="match status" value="1"/>
</dbReference>
<reference evidence="33 35" key="3">
    <citation type="submission" date="2020-09" db="EMBL/GenBank/DDBJ databases">
        <title>Complete, closed and curated genome sequences of Photobacterium damselae subsp. piscicida isolates from Australia indicate localised evolution and additional plasmid-borne pathogenicity mechanisms.</title>
        <authorList>
            <person name="Baseggio L."/>
            <person name="Silayeva O."/>
            <person name="Buller N."/>
            <person name="Landos M."/>
            <person name="Engelstaedter J."/>
            <person name="Barnes A.C."/>
        </authorList>
    </citation>
    <scope>NUCLEOTIDE SEQUENCE [LARGE SCALE GENOMIC DNA]</scope>
    <source>
        <strain evidence="33 35">AS-16-0540-1</strain>
    </source>
</reference>
<evidence type="ECO:0000313" key="35">
    <source>
        <dbReference type="Proteomes" id="UP000516656"/>
    </source>
</evidence>
<evidence type="ECO:0000256" key="8">
    <source>
        <dbReference type="ARBA" id="ARBA00022519"/>
    </source>
</evidence>
<keyword evidence="10" id="KW-0645">Protease</keyword>
<feature type="active site" description="Acyl-ester intermediate; for transpeptidase activity" evidence="26">
    <location>
        <position position="474"/>
    </location>
</feature>
<dbReference type="Pfam" id="PF14814">
    <property type="entry name" value="UB2H"/>
    <property type="match status" value="1"/>
</dbReference>
<dbReference type="Pfam" id="PF00905">
    <property type="entry name" value="Transpeptidase"/>
    <property type="match status" value="1"/>
</dbReference>
<evidence type="ECO:0000256" key="5">
    <source>
        <dbReference type="ARBA" id="ARBA00007739"/>
    </source>
</evidence>
<dbReference type="AlphaFoldDB" id="A0A1V1VF62"/>
<evidence type="ECO:0000256" key="20">
    <source>
        <dbReference type="ARBA" id="ARBA00032454"/>
    </source>
</evidence>
<dbReference type="InterPro" id="IPR001264">
    <property type="entry name" value="Glyco_trans_51"/>
</dbReference>
<dbReference type="Gene3D" id="1.10.3810.10">
    <property type="entry name" value="Biosynthetic peptidoglycan transglycosylase-like"/>
    <property type="match status" value="1"/>
</dbReference>
<dbReference type="GO" id="GO:0009252">
    <property type="term" value="P:peptidoglycan biosynthetic process"/>
    <property type="evidence" value="ECO:0007669"/>
    <property type="project" value="UniProtKB-UniRule"/>
</dbReference>
<evidence type="ECO:0000313" key="34">
    <source>
        <dbReference type="Proteomes" id="UP000218676"/>
    </source>
</evidence>
<dbReference type="UniPathway" id="UPA00219"/>
<dbReference type="InterPro" id="IPR001460">
    <property type="entry name" value="PCN-bd_Tpept"/>
</dbReference>
<evidence type="ECO:0000256" key="11">
    <source>
        <dbReference type="ARBA" id="ARBA00022676"/>
    </source>
</evidence>
<keyword evidence="18" id="KW-0511">Multifunctional enzyme</keyword>
<dbReference type="NCBIfam" id="TIGR02074">
    <property type="entry name" value="PBP_1a_fam"/>
    <property type="match status" value="1"/>
</dbReference>
<dbReference type="InterPro" id="IPR028166">
    <property type="entry name" value="UB2H"/>
</dbReference>
<dbReference type="NCBIfam" id="TIGR02071">
    <property type="entry name" value="PBP_1b"/>
    <property type="match status" value="1"/>
</dbReference>
<evidence type="ECO:0000256" key="23">
    <source>
        <dbReference type="ARBA" id="ARBA00060592"/>
    </source>
</evidence>
<keyword evidence="15 25" id="KW-0573">Peptidoglycan synthesis</keyword>
<comment type="catalytic activity">
    <reaction evidence="22">
        <text>[GlcNAc-(1-&gt;4)-Mur2Ac(oyl-L-Ala-gamma-D-Glu-L-Lys-D-Ala-D-Ala)](n)-di-trans,octa-cis-undecaprenyl diphosphate + beta-D-GlcNAc-(1-&gt;4)-Mur2Ac(oyl-L-Ala-gamma-D-Glu-L-Lys-D-Ala-D-Ala)-di-trans,octa-cis-undecaprenyl diphosphate = [GlcNAc-(1-&gt;4)-Mur2Ac(oyl-L-Ala-gamma-D-Glu-L-Lys-D-Ala-D-Ala)](n+1)-di-trans,octa-cis-undecaprenyl diphosphate + di-trans,octa-cis-undecaprenyl diphosphate + H(+)</text>
        <dbReference type="Rhea" id="RHEA:23708"/>
        <dbReference type="Rhea" id="RHEA-COMP:9602"/>
        <dbReference type="Rhea" id="RHEA-COMP:9603"/>
        <dbReference type="ChEBI" id="CHEBI:15378"/>
        <dbReference type="ChEBI" id="CHEBI:58405"/>
        <dbReference type="ChEBI" id="CHEBI:60033"/>
        <dbReference type="ChEBI" id="CHEBI:78435"/>
        <dbReference type="EC" id="2.4.99.28"/>
    </reaction>
</comment>
<evidence type="ECO:0000256" key="2">
    <source>
        <dbReference type="ARBA" id="ARBA00004533"/>
    </source>
</evidence>
<dbReference type="InterPro" id="IPR023346">
    <property type="entry name" value="Lysozyme-like_dom_sf"/>
</dbReference>
<comment type="function">
    <text evidence="1 25">Cell wall formation. Synthesis of cross-linked peptidoglycan from the lipid intermediates. The enzyme has a penicillin-insensitive transglycosylase N-terminal domain (formation of linear glycan strands) and a penicillin-sensitive transpeptidase C-terminal domain (cross-linking of the peptide subunits).</text>
</comment>
<evidence type="ECO:0000256" key="10">
    <source>
        <dbReference type="ARBA" id="ARBA00022670"/>
    </source>
</evidence>
<gene>
    <name evidence="33" type="primary">mrcB</name>
    <name evidence="33" type="ORF">IC627_17645</name>
    <name evidence="32" type="ORF">PDPUS_2_00229</name>
</gene>
<dbReference type="FunFam" id="3.40.710.10:FF:000006">
    <property type="entry name" value="Penicillin-binding protein 1B"/>
    <property type="match status" value="1"/>
</dbReference>
<comment type="catalytic activity">
    <reaction evidence="21">
        <text>Preferential cleavage: (Ac)2-L-Lys-D-Ala-|-D-Ala. Also transpeptidation of peptidyl-alanyl moieties that are N-acyl substituents of D-alanine.</text>
        <dbReference type="EC" id="3.4.16.4"/>
    </reaction>
</comment>
<keyword evidence="19 25" id="KW-0961">Cell wall biogenesis/degradation</keyword>
<dbReference type="GO" id="GO:0009002">
    <property type="term" value="F:serine-type D-Ala-D-Ala carboxypeptidase activity"/>
    <property type="evidence" value="ECO:0007669"/>
    <property type="project" value="UniProtKB-EC"/>
</dbReference>
<feature type="region of interest" description="Disordered" evidence="27">
    <location>
        <begin position="1"/>
        <end position="21"/>
    </location>
</feature>
<proteinExistence type="inferred from homology"/>
<evidence type="ECO:0000256" key="3">
    <source>
        <dbReference type="ARBA" id="ARBA00004752"/>
    </source>
</evidence>
<evidence type="ECO:0000256" key="15">
    <source>
        <dbReference type="ARBA" id="ARBA00022984"/>
    </source>
</evidence>
<reference evidence="34" key="2">
    <citation type="submission" date="2017-05" db="EMBL/GenBank/DDBJ databases">
        <title>Whole genome sequence of fish pathogenic bacteria, Photobacterium damselae subsp. piscicida, strain 91-197, isolated from hybrid striped bass (Morone sp.) in USA.</title>
        <authorList>
            <person name="Teru Y."/>
            <person name="Hikima J."/>
            <person name="Kono T."/>
            <person name="Sakai M."/>
            <person name="Takano T."/>
            <person name="Hawke J.P."/>
            <person name="Takeyama H."/>
            <person name="Aoki T."/>
        </authorList>
    </citation>
    <scope>NUCLEOTIDE SEQUENCE [LARGE SCALE GENOMIC DNA]</scope>
    <source>
        <strain evidence="34">91-197</strain>
    </source>
</reference>
<keyword evidence="16 28" id="KW-0472">Membrane</keyword>
<comment type="similarity">
    <text evidence="4 25">In the C-terminal section; belongs to the transpeptidase family.</text>
</comment>
<keyword evidence="17" id="KW-0046">Antibiotic resistance</keyword>
<dbReference type="Gene3D" id="3.40.710.10">
    <property type="entry name" value="DD-peptidase/beta-lactamase superfamily"/>
    <property type="match status" value="1"/>
</dbReference>
<dbReference type="SUPFAM" id="SSF53955">
    <property type="entry name" value="Lysozyme-like"/>
    <property type="match status" value="1"/>
</dbReference>
<dbReference type="PANTHER" id="PTHR32282:SF11">
    <property type="entry name" value="PENICILLIN-BINDING PROTEIN 1B"/>
    <property type="match status" value="1"/>
</dbReference>
<dbReference type="Proteomes" id="UP000516656">
    <property type="component" value="Chromosome 2"/>
</dbReference>
<dbReference type="Gene3D" id="3.30.2060.10">
    <property type="entry name" value="Penicillin-binding protein 1b domain"/>
    <property type="match status" value="1"/>
</dbReference>
<accession>A0A1V1VF62</accession>
<dbReference type="GO" id="GO:0008360">
    <property type="term" value="P:regulation of cell shape"/>
    <property type="evidence" value="ECO:0007669"/>
    <property type="project" value="UniProtKB-UniRule"/>
</dbReference>
<keyword evidence="14 25" id="KW-0133">Cell shape</keyword>